<gene>
    <name evidence="3" type="ORF">C7B46_09960</name>
</gene>
<dbReference type="InterPro" id="IPR036188">
    <property type="entry name" value="FAD/NAD-bd_sf"/>
</dbReference>
<evidence type="ECO:0000313" key="3">
    <source>
        <dbReference type="EMBL" id="PSR33373.1"/>
    </source>
</evidence>
<accession>A0A2T2XFU5</accession>
<dbReference type="Proteomes" id="UP000242972">
    <property type="component" value="Unassembled WGS sequence"/>
</dbReference>
<dbReference type="SUPFAM" id="SSF51905">
    <property type="entry name" value="FAD/NAD(P)-binding domain"/>
    <property type="match status" value="1"/>
</dbReference>
<name>A0A2T2XFU5_9FIRM</name>
<dbReference type="PANTHER" id="PTHR13847:SF285">
    <property type="entry name" value="FAD DEPENDENT OXIDOREDUCTASE DOMAIN-CONTAINING PROTEIN"/>
    <property type="match status" value="1"/>
</dbReference>
<feature type="domain" description="FAD dependent oxidoreductase" evidence="2">
    <location>
        <begin position="45"/>
        <end position="411"/>
    </location>
</feature>
<evidence type="ECO:0000259" key="2">
    <source>
        <dbReference type="Pfam" id="PF01266"/>
    </source>
</evidence>
<dbReference type="InterPro" id="IPR006076">
    <property type="entry name" value="FAD-dep_OxRdtase"/>
</dbReference>
<dbReference type="Gene3D" id="3.30.9.10">
    <property type="entry name" value="D-Amino Acid Oxidase, subunit A, domain 2"/>
    <property type="match status" value="1"/>
</dbReference>
<dbReference type="Pfam" id="PF01266">
    <property type="entry name" value="DAO"/>
    <property type="match status" value="1"/>
</dbReference>
<dbReference type="Gene3D" id="3.50.50.60">
    <property type="entry name" value="FAD/NAD(P)-binding domain"/>
    <property type="match status" value="1"/>
</dbReference>
<feature type="compositionally biased region" description="Polar residues" evidence="1">
    <location>
        <begin position="455"/>
        <end position="467"/>
    </location>
</feature>
<sequence length="475" mass="53112">MGRNRDAGVRRHIGKKPYGEYSYWLESCGDDLTPRPGLKGSLTVDVAIVGAGFSGLWTAYYLLQTNPSLRVVILEQAIAGFGASGRNGGWCTAEFSRSITSLVKRYGTDATRLLQQAMFDSVDEVGRVIQVENIEAHFAKGGMIEVARGQWGIPALETMIREFEMVGLENRVQYLDRDQLSSRIQIAEAEAGVFAKDCAVLHPGRLVRQLARVVENLGATIMENTAVLEVIGGKFPRLITGHGDVTTKVAVVMATEAYLTALKPWHRAVVPVYSLITLTEPLSHEVWETIGWTNREAIASTRMTIDYLQRTHDGRILFGGRGAPYHWNSSLRDEYDHHRATHKVLQEMVKQWFPVLKDTRFTHVWGGALGVTRDFMPNIRFDLRTRIATAFGYTGQGVATSNLAGRILNELISETPGNLTHLPMAQHHSRLWEPEPLRWAGIRYTQWALGRIDQQSQRLQKSPSGSSLAERLNVH</sequence>
<feature type="region of interest" description="Disordered" evidence="1">
    <location>
        <begin position="455"/>
        <end position="475"/>
    </location>
</feature>
<organism evidence="3 4">
    <name type="scientific">Sulfobacillus benefaciens</name>
    <dbReference type="NCBI Taxonomy" id="453960"/>
    <lineage>
        <taxon>Bacteria</taxon>
        <taxon>Bacillati</taxon>
        <taxon>Bacillota</taxon>
        <taxon>Clostridia</taxon>
        <taxon>Eubacteriales</taxon>
        <taxon>Clostridiales Family XVII. Incertae Sedis</taxon>
        <taxon>Sulfobacillus</taxon>
    </lineage>
</organism>
<proteinExistence type="predicted"/>
<protein>
    <submittedName>
        <fullName evidence="3">FAD-dependent oxidoreductase</fullName>
    </submittedName>
</protein>
<dbReference type="PANTHER" id="PTHR13847">
    <property type="entry name" value="SARCOSINE DEHYDROGENASE-RELATED"/>
    <property type="match status" value="1"/>
</dbReference>
<dbReference type="GO" id="GO:0005737">
    <property type="term" value="C:cytoplasm"/>
    <property type="evidence" value="ECO:0007669"/>
    <property type="project" value="TreeGrafter"/>
</dbReference>
<evidence type="ECO:0000313" key="4">
    <source>
        <dbReference type="Proteomes" id="UP000242972"/>
    </source>
</evidence>
<dbReference type="AlphaFoldDB" id="A0A2T2XFU5"/>
<dbReference type="EMBL" id="PXYW01000021">
    <property type="protein sequence ID" value="PSR33373.1"/>
    <property type="molecule type" value="Genomic_DNA"/>
</dbReference>
<comment type="caution">
    <text evidence="3">The sequence shown here is derived from an EMBL/GenBank/DDBJ whole genome shotgun (WGS) entry which is preliminary data.</text>
</comment>
<evidence type="ECO:0000256" key="1">
    <source>
        <dbReference type="SAM" id="MobiDB-lite"/>
    </source>
</evidence>
<reference evidence="3 4" key="1">
    <citation type="journal article" date="2014" name="BMC Genomics">
        <title>Comparison of environmental and isolate Sulfobacillus genomes reveals diverse carbon, sulfur, nitrogen, and hydrogen metabolisms.</title>
        <authorList>
            <person name="Justice N.B."/>
            <person name="Norman A."/>
            <person name="Brown C.T."/>
            <person name="Singh A."/>
            <person name="Thomas B.C."/>
            <person name="Banfield J.F."/>
        </authorList>
    </citation>
    <scope>NUCLEOTIDE SEQUENCE [LARGE SCALE GENOMIC DNA]</scope>
    <source>
        <strain evidence="3">AMDSBA4</strain>
    </source>
</reference>